<dbReference type="GO" id="GO:0030880">
    <property type="term" value="C:RNA polymerase complex"/>
    <property type="evidence" value="ECO:0007669"/>
    <property type="project" value="InterPro"/>
</dbReference>
<evidence type="ECO:0008006" key="5">
    <source>
        <dbReference type="Google" id="ProtNLM"/>
    </source>
</evidence>
<gene>
    <name evidence="3" type="ORF">H312_02722</name>
</gene>
<dbReference type="InterPro" id="IPR045222">
    <property type="entry name" value="Rpb4-like"/>
</dbReference>
<dbReference type="PANTHER" id="PTHR21297">
    <property type="entry name" value="DNA-DIRECTED RNA POLYMERASE II"/>
    <property type="match status" value="1"/>
</dbReference>
<evidence type="ECO:0000256" key="1">
    <source>
        <dbReference type="ARBA" id="ARBA00004123"/>
    </source>
</evidence>
<dbReference type="GO" id="GO:0006352">
    <property type="term" value="P:DNA-templated transcription initiation"/>
    <property type="evidence" value="ECO:0007669"/>
    <property type="project" value="InterPro"/>
</dbReference>
<dbReference type="STRING" id="1288291.A0A059EXU7"/>
<dbReference type="InterPro" id="IPR005574">
    <property type="entry name" value="Rpb4/RPC9"/>
</dbReference>
<accession>A0A059EXU7</accession>
<dbReference type="GO" id="GO:0000166">
    <property type="term" value="F:nucleotide binding"/>
    <property type="evidence" value="ECO:0007669"/>
    <property type="project" value="InterPro"/>
</dbReference>
<dbReference type="AlphaFoldDB" id="A0A059EXU7"/>
<protein>
    <recommendedName>
        <fullName evidence="5">RNA polymerase Rpb4/RPC9 core domain-containing protein</fullName>
    </recommendedName>
</protein>
<dbReference type="GO" id="GO:0005634">
    <property type="term" value="C:nucleus"/>
    <property type="evidence" value="ECO:0007669"/>
    <property type="project" value="UniProtKB-SubCell"/>
</dbReference>
<dbReference type="EMBL" id="KK365222">
    <property type="protein sequence ID" value="KCZ79873.1"/>
    <property type="molecule type" value="Genomic_DNA"/>
</dbReference>
<reference evidence="4" key="1">
    <citation type="submission" date="2013-02" db="EMBL/GenBank/DDBJ databases">
        <authorList>
            <consortium name="The Broad Institute Genome Sequencing Platform"/>
            <person name="Cuomo C."/>
            <person name="Becnel J."/>
            <person name="Sanscrainte N."/>
            <person name="Walker B."/>
            <person name="Young S.K."/>
            <person name="Zeng Q."/>
            <person name="Gargeya S."/>
            <person name="Fitzgerald M."/>
            <person name="Haas B."/>
            <person name="Abouelleil A."/>
            <person name="Alvarado L."/>
            <person name="Arachchi H.M."/>
            <person name="Berlin A.M."/>
            <person name="Chapman S.B."/>
            <person name="Dewar J."/>
            <person name="Goldberg J."/>
            <person name="Griggs A."/>
            <person name="Gujja S."/>
            <person name="Hansen M."/>
            <person name="Howarth C."/>
            <person name="Imamovic A."/>
            <person name="Larimer J."/>
            <person name="McCowan C."/>
            <person name="Murphy C."/>
            <person name="Neiman D."/>
            <person name="Pearson M."/>
            <person name="Priest M."/>
            <person name="Roberts A."/>
            <person name="Saif S."/>
            <person name="Shea T."/>
            <person name="Sisk P."/>
            <person name="Sykes S."/>
            <person name="Wortman J."/>
            <person name="Nusbaum C."/>
            <person name="Birren B."/>
        </authorList>
    </citation>
    <scope>NUCLEOTIDE SEQUENCE [LARGE SCALE GENOMIC DNA]</scope>
    <source>
        <strain evidence="4">PRA339</strain>
    </source>
</reference>
<dbReference type="OrthoDB" id="2186918at2759"/>
<keyword evidence="2" id="KW-0539">Nucleus</keyword>
<dbReference type="InterPro" id="IPR038324">
    <property type="entry name" value="Rpb4/RPC9_sf"/>
</dbReference>
<name>A0A059EXU7_9MICR</name>
<dbReference type="VEuPathDB" id="MicrosporidiaDB:H312_02722"/>
<evidence type="ECO:0000313" key="3">
    <source>
        <dbReference type="EMBL" id="KCZ79873.1"/>
    </source>
</evidence>
<proteinExistence type="predicted"/>
<dbReference type="SUPFAM" id="SSF47819">
    <property type="entry name" value="HRDC-like"/>
    <property type="match status" value="1"/>
</dbReference>
<organism evidence="3 4">
    <name type="scientific">Anncaliia algerae PRA339</name>
    <dbReference type="NCBI Taxonomy" id="1288291"/>
    <lineage>
        <taxon>Eukaryota</taxon>
        <taxon>Fungi</taxon>
        <taxon>Fungi incertae sedis</taxon>
        <taxon>Microsporidia</taxon>
        <taxon>Tubulinosematoidea</taxon>
        <taxon>Tubulinosematidae</taxon>
        <taxon>Anncaliia</taxon>
    </lineage>
</organism>
<dbReference type="Pfam" id="PF03874">
    <property type="entry name" value="RNA_pol_Rpb4"/>
    <property type="match status" value="1"/>
</dbReference>
<evidence type="ECO:0000256" key="2">
    <source>
        <dbReference type="ARBA" id="ARBA00023242"/>
    </source>
</evidence>
<comment type="subcellular location">
    <subcellularLocation>
        <location evidence="1">Nucleus</location>
    </subcellularLocation>
</comment>
<dbReference type="Proteomes" id="UP000030655">
    <property type="component" value="Unassembled WGS sequence"/>
</dbReference>
<evidence type="ECO:0000313" key="4">
    <source>
        <dbReference type="Proteomes" id="UP000030655"/>
    </source>
</evidence>
<reference evidence="3 4" key="2">
    <citation type="submission" date="2014-03" db="EMBL/GenBank/DDBJ databases">
        <title>The Genome Sequence of Anncaliia algerae insect isolate PRA339.</title>
        <authorList>
            <consortium name="The Broad Institute Genome Sequencing Platform"/>
            <consortium name="The Broad Institute Genome Sequencing Center for Infectious Disease"/>
            <person name="Cuomo C."/>
            <person name="Becnel J."/>
            <person name="Sanscrainte N."/>
            <person name="Walker B."/>
            <person name="Young S.K."/>
            <person name="Zeng Q."/>
            <person name="Gargeya S."/>
            <person name="Fitzgerald M."/>
            <person name="Haas B."/>
            <person name="Abouelleil A."/>
            <person name="Alvarado L."/>
            <person name="Arachchi H.M."/>
            <person name="Berlin A.M."/>
            <person name="Chapman S.B."/>
            <person name="Dewar J."/>
            <person name="Goldberg J."/>
            <person name="Griggs A."/>
            <person name="Gujja S."/>
            <person name="Hansen M."/>
            <person name="Howarth C."/>
            <person name="Imamovic A."/>
            <person name="Larimer J."/>
            <person name="McCowan C."/>
            <person name="Murphy C."/>
            <person name="Neiman D."/>
            <person name="Pearson M."/>
            <person name="Priest M."/>
            <person name="Roberts A."/>
            <person name="Saif S."/>
            <person name="Shea T."/>
            <person name="Sisk P."/>
            <person name="Sykes S."/>
            <person name="Wortman J."/>
            <person name="Nusbaum C."/>
            <person name="Birren B."/>
        </authorList>
    </citation>
    <scope>NUCLEOTIDE SEQUENCE [LARGE SCALE GENOMIC DNA]</scope>
    <source>
        <strain evidence="3 4">PRA339</strain>
    </source>
</reference>
<sequence>MTSDIQNNFGLENCESVVPLSTTEALQILQTQESRVMSETSRQSYQKTFISTFKYAELCSKIPMHKLDECKGFLQESGLKPDEIAMITSLLPQQANEAIYLVPSLERLGNAIEIIIEKFNLICNL</sequence>
<dbReference type="HOGENOM" id="CLU_1992063_0_0_1"/>
<keyword evidence="4" id="KW-1185">Reference proteome</keyword>
<dbReference type="InterPro" id="IPR010997">
    <property type="entry name" value="HRDC-like_sf"/>
</dbReference>
<dbReference type="Gene3D" id="1.20.1250.40">
    <property type="match status" value="1"/>
</dbReference>